<dbReference type="OrthoDB" id="668173at2759"/>
<dbReference type="PANTHER" id="PTHR31541">
    <property type="entry name" value="B3 DOMAIN PLANT PROTEIN-RELATED"/>
    <property type="match status" value="1"/>
</dbReference>
<dbReference type="Pfam" id="PF02362">
    <property type="entry name" value="B3"/>
    <property type="match status" value="1"/>
</dbReference>
<keyword evidence="8" id="KW-1185">Reference proteome</keyword>
<dbReference type="CDD" id="cd10017">
    <property type="entry name" value="B3_DNA"/>
    <property type="match status" value="1"/>
</dbReference>
<name>A0A8K0E8H9_9ROSA</name>
<dbReference type="GO" id="GO:0005634">
    <property type="term" value="C:nucleus"/>
    <property type="evidence" value="ECO:0007669"/>
    <property type="project" value="UniProtKB-SubCell"/>
</dbReference>
<evidence type="ECO:0000256" key="3">
    <source>
        <dbReference type="ARBA" id="ARBA00023125"/>
    </source>
</evidence>
<dbReference type="InterPro" id="IPR015300">
    <property type="entry name" value="DNA-bd_pseudobarrel_sf"/>
</dbReference>
<evidence type="ECO:0000256" key="2">
    <source>
        <dbReference type="ARBA" id="ARBA00023015"/>
    </source>
</evidence>
<keyword evidence="5" id="KW-0539">Nucleus</keyword>
<dbReference type="Gene3D" id="2.40.330.10">
    <property type="entry name" value="DNA-binding pseudobarrel domain"/>
    <property type="match status" value="1"/>
</dbReference>
<reference evidence="7" key="1">
    <citation type="submission" date="2020-03" db="EMBL/GenBank/DDBJ databases">
        <title>A high-quality chromosome-level genome assembly of a woody plant with both climbing and erect habits, Rhamnella rubrinervis.</title>
        <authorList>
            <person name="Lu Z."/>
            <person name="Yang Y."/>
            <person name="Zhu X."/>
            <person name="Sun Y."/>
        </authorList>
    </citation>
    <scope>NUCLEOTIDE SEQUENCE</scope>
    <source>
        <strain evidence="7">BYM</strain>
        <tissue evidence="7">Leaf</tissue>
    </source>
</reference>
<dbReference type="EMBL" id="VOIH02000007">
    <property type="protein sequence ID" value="KAF3441888.1"/>
    <property type="molecule type" value="Genomic_DNA"/>
</dbReference>
<dbReference type="SMART" id="SM01019">
    <property type="entry name" value="B3"/>
    <property type="match status" value="1"/>
</dbReference>
<organism evidence="7 8">
    <name type="scientific">Rhamnella rubrinervis</name>
    <dbReference type="NCBI Taxonomy" id="2594499"/>
    <lineage>
        <taxon>Eukaryota</taxon>
        <taxon>Viridiplantae</taxon>
        <taxon>Streptophyta</taxon>
        <taxon>Embryophyta</taxon>
        <taxon>Tracheophyta</taxon>
        <taxon>Spermatophyta</taxon>
        <taxon>Magnoliopsida</taxon>
        <taxon>eudicotyledons</taxon>
        <taxon>Gunneridae</taxon>
        <taxon>Pentapetalae</taxon>
        <taxon>rosids</taxon>
        <taxon>fabids</taxon>
        <taxon>Rosales</taxon>
        <taxon>Rhamnaceae</taxon>
        <taxon>rhamnoid group</taxon>
        <taxon>Rhamneae</taxon>
        <taxon>Rhamnella</taxon>
    </lineage>
</organism>
<dbReference type="GO" id="GO:0003677">
    <property type="term" value="F:DNA binding"/>
    <property type="evidence" value="ECO:0007669"/>
    <property type="project" value="UniProtKB-KW"/>
</dbReference>
<evidence type="ECO:0000313" key="8">
    <source>
        <dbReference type="Proteomes" id="UP000796880"/>
    </source>
</evidence>
<protein>
    <recommendedName>
        <fullName evidence="6">TF-B3 domain-containing protein</fullName>
    </recommendedName>
</protein>
<comment type="subcellular location">
    <subcellularLocation>
        <location evidence="1">Nucleus</location>
    </subcellularLocation>
</comment>
<keyword evidence="3" id="KW-0238">DNA-binding</keyword>
<dbReference type="InterPro" id="IPR003340">
    <property type="entry name" value="B3_DNA-bd"/>
</dbReference>
<dbReference type="AlphaFoldDB" id="A0A8K0E8H9"/>
<comment type="caution">
    <text evidence="7">The sequence shown here is derived from an EMBL/GenBank/DDBJ whole genome shotgun (WGS) entry which is preliminary data.</text>
</comment>
<evidence type="ECO:0000256" key="4">
    <source>
        <dbReference type="ARBA" id="ARBA00023163"/>
    </source>
</evidence>
<proteinExistence type="predicted"/>
<keyword evidence="4" id="KW-0804">Transcription</keyword>
<dbReference type="SUPFAM" id="SSF101936">
    <property type="entry name" value="DNA-binding pseudobarrel domain"/>
    <property type="match status" value="1"/>
</dbReference>
<dbReference type="InterPro" id="IPR005508">
    <property type="entry name" value="At2g31720-like"/>
</dbReference>
<evidence type="ECO:0000313" key="7">
    <source>
        <dbReference type="EMBL" id="KAF3441888.1"/>
    </source>
</evidence>
<dbReference type="Proteomes" id="UP000796880">
    <property type="component" value="Unassembled WGS sequence"/>
</dbReference>
<sequence>MHGDSDIEVDLEEEREKTMAALELSTLKYKKLDPETAKALEAMKRKFLARARATLKQTNIIVNNNDIDVDQALTSIEEHHPPDVPPVLKLRGIVGRCSKPFEKQLTASDVRDDQSRLSINKADVEACLLPLLNGHNLEHGIPVRLYDRDGDEYSVTFKRWVGKIHVLTGTGWKQFYKKHALKQYEHFVTLWMFYHASNGDLCFAVNWMDGPYLNK</sequence>
<evidence type="ECO:0000256" key="5">
    <source>
        <dbReference type="ARBA" id="ARBA00023242"/>
    </source>
</evidence>
<feature type="domain" description="TF-B3" evidence="6">
    <location>
        <begin position="101"/>
        <end position="205"/>
    </location>
</feature>
<keyword evidence="2" id="KW-0805">Transcription regulation</keyword>
<dbReference type="PANTHER" id="PTHR31541:SF28">
    <property type="entry name" value="TF-B3 DOMAIN-CONTAINING PROTEIN"/>
    <property type="match status" value="1"/>
</dbReference>
<evidence type="ECO:0000259" key="6">
    <source>
        <dbReference type="SMART" id="SM01019"/>
    </source>
</evidence>
<evidence type="ECO:0000256" key="1">
    <source>
        <dbReference type="ARBA" id="ARBA00004123"/>
    </source>
</evidence>
<gene>
    <name evidence="7" type="ORF">FNV43_RR15803</name>
</gene>
<accession>A0A8K0E8H9</accession>